<evidence type="ECO:0000259" key="1">
    <source>
        <dbReference type="Pfam" id="PF13456"/>
    </source>
</evidence>
<gene>
    <name evidence="2" type="ORF">L3X38_041611</name>
</gene>
<evidence type="ECO:0000313" key="2">
    <source>
        <dbReference type="EMBL" id="KAI5312438.1"/>
    </source>
</evidence>
<protein>
    <recommendedName>
        <fullName evidence="1">RNase H type-1 domain-containing protein</fullName>
    </recommendedName>
</protein>
<feature type="domain" description="RNase H type-1" evidence="1">
    <location>
        <begin position="3"/>
        <end position="80"/>
    </location>
</feature>
<name>A0AAD4UTJ7_PRUDU</name>
<dbReference type="CDD" id="cd06222">
    <property type="entry name" value="RNase_H_like"/>
    <property type="match status" value="1"/>
</dbReference>
<dbReference type="PANTHER" id="PTHR47074">
    <property type="entry name" value="BNAC02G40300D PROTEIN"/>
    <property type="match status" value="1"/>
</dbReference>
<dbReference type="EMBL" id="JAJFAZ020000008">
    <property type="protein sequence ID" value="KAI5312438.1"/>
    <property type="molecule type" value="Genomic_DNA"/>
</dbReference>
<sequence length="93" mass="10058">MVNVDASWRSNVHQARVGIVLRSASGEFVAGGALPIMVDSPLLTEALAVLEGCKFAKQQGCDHIVIESDCKEIINALQRSIQEACDIYIRCSP</sequence>
<organism evidence="2 3">
    <name type="scientific">Prunus dulcis</name>
    <name type="common">Almond</name>
    <name type="synonym">Amygdalus dulcis</name>
    <dbReference type="NCBI Taxonomy" id="3755"/>
    <lineage>
        <taxon>Eukaryota</taxon>
        <taxon>Viridiplantae</taxon>
        <taxon>Streptophyta</taxon>
        <taxon>Embryophyta</taxon>
        <taxon>Tracheophyta</taxon>
        <taxon>Spermatophyta</taxon>
        <taxon>Magnoliopsida</taxon>
        <taxon>eudicotyledons</taxon>
        <taxon>Gunneridae</taxon>
        <taxon>Pentapetalae</taxon>
        <taxon>rosids</taxon>
        <taxon>fabids</taxon>
        <taxon>Rosales</taxon>
        <taxon>Rosaceae</taxon>
        <taxon>Amygdaloideae</taxon>
        <taxon>Amygdaleae</taxon>
        <taxon>Prunus</taxon>
    </lineage>
</organism>
<dbReference type="InterPro" id="IPR002156">
    <property type="entry name" value="RNaseH_domain"/>
</dbReference>
<dbReference type="GO" id="GO:0004523">
    <property type="term" value="F:RNA-DNA hybrid ribonuclease activity"/>
    <property type="evidence" value="ECO:0007669"/>
    <property type="project" value="InterPro"/>
</dbReference>
<accession>A0AAD4UTJ7</accession>
<comment type="caution">
    <text evidence="2">The sequence shown here is derived from an EMBL/GenBank/DDBJ whole genome shotgun (WGS) entry which is preliminary data.</text>
</comment>
<dbReference type="InterPro" id="IPR012337">
    <property type="entry name" value="RNaseH-like_sf"/>
</dbReference>
<keyword evidence="3" id="KW-1185">Reference proteome</keyword>
<reference evidence="2 3" key="1">
    <citation type="journal article" date="2022" name="G3 (Bethesda)">
        <title>Whole-genome sequence and methylome profiling of the almond [Prunus dulcis (Mill.) D.A. Webb] cultivar 'Nonpareil'.</title>
        <authorList>
            <person name="D'Amico-Willman K.M."/>
            <person name="Ouma W.Z."/>
            <person name="Meulia T."/>
            <person name="Sideli G.M."/>
            <person name="Gradziel T.M."/>
            <person name="Fresnedo-Ramirez J."/>
        </authorList>
    </citation>
    <scope>NUCLEOTIDE SEQUENCE [LARGE SCALE GENOMIC DNA]</scope>
    <source>
        <strain evidence="2">Clone GOH B32 T37-40</strain>
    </source>
</reference>
<dbReference type="InterPro" id="IPR036397">
    <property type="entry name" value="RNaseH_sf"/>
</dbReference>
<dbReference type="Proteomes" id="UP001054821">
    <property type="component" value="Chromosome 8"/>
</dbReference>
<dbReference type="InterPro" id="IPR044730">
    <property type="entry name" value="RNase_H-like_dom_plant"/>
</dbReference>
<dbReference type="GO" id="GO:0003676">
    <property type="term" value="F:nucleic acid binding"/>
    <property type="evidence" value="ECO:0007669"/>
    <property type="project" value="InterPro"/>
</dbReference>
<dbReference type="SUPFAM" id="SSF53098">
    <property type="entry name" value="Ribonuclease H-like"/>
    <property type="match status" value="1"/>
</dbReference>
<dbReference type="InterPro" id="IPR052929">
    <property type="entry name" value="RNase_H-like_EbsB-rel"/>
</dbReference>
<dbReference type="AlphaFoldDB" id="A0AAD4UTJ7"/>
<dbReference type="Gene3D" id="3.30.420.10">
    <property type="entry name" value="Ribonuclease H-like superfamily/Ribonuclease H"/>
    <property type="match status" value="1"/>
</dbReference>
<evidence type="ECO:0000313" key="3">
    <source>
        <dbReference type="Proteomes" id="UP001054821"/>
    </source>
</evidence>
<proteinExistence type="predicted"/>
<dbReference type="Pfam" id="PF13456">
    <property type="entry name" value="RVT_3"/>
    <property type="match status" value="1"/>
</dbReference>
<dbReference type="PANTHER" id="PTHR47074:SF11">
    <property type="entry name" value="REVERSE TRANSCRIPTASE-LIKE PROTEIN"/>
    <property type="match status" value="1"/>
</dbReference>